<sequence>MRALVTALAILAILIPVAGMVLRKSRGDLPRWYFWLLAVVALALAAGVSCTQLL</sequence>
<dbReference type="Proteomes" id="UP001500886">
    <property type="component" value="Unassembled WGS sequence"/>
</dbReference>
<evidence type="ECO:0000256" key="1">
    <source>
        <dbReference type="SAM" id="Phobius"/>
    </source>
</evidence>
<feature type="transmembrane region" description="Helical" evidence="1">
    <location>
        <begin position="33"/>
        <end position="53"/>
    </location>
</feature>
<gene>
    <name evidence="2" type="ORF">GCM10010315_06770</name>
</gene>
<comment type="caution">
    <text evidence="2">The sequence shown here is derived from an EMBL/GenBank/DDBJ whole genome shotgun (WGS) entry which is preliminary data.</text>
</comment>
<organism evidence="2 3">
    <name type="scientific">Streptomyces luteosporeus</name>
    <dbReference type="NCBI Taxonomy" id="173856"/>
    <lineage>
        <taxon>Bacteria</taxon>
        <taxon>Bacillati</taxon>
        <taxon>Actinomycetota</taxon>
        <taxon>Actinomycetes</taxon>
        <taxon>Kitasatosporales</taxon>
        <taxon>Streptomycetaceae</taxon>
        <taxon>Streptomyces</taxon>
    </lineage>
</organism>
<keyword evidence="1" id="KW-0812">Transmembrane</keyword>
<keyword evidence="1" id="KW-1133">Transmembrane helix</keyword>
<keyword evidence="1" id="KW-0472">Membrane</keyword>
<protein>
    <submittedName>
        <fullName evidence="2">Uncharacterized protein</fullName>
    </submittedName>
</protein>
<reference evidence="3" key="1">
    <citation type="journal article" date="2019" name="Int. J. Syst. Evol. Microbiol.">
        <title>The Global Catalogue of Microorganisms (GCM) 10K type strain sequencing project: providing services to taxonomists for standard genome sequencing and annotation.</title>
        <authorList>
            <consortium name="The Broad Institute Genomics Platform"/>
            <consortium name="The Broad Institute Genome Sequencing Center for Infectious Disease"/>
            <person name="Wu L."/>
            <person name="Ma J."/>
        </authorList>
    </citation>
    <scope>NUCLEOTIDE SEQUENCE [LARGE SCALE GENOMIC DNA]</scope>
    <source>
        <strain evidence="3">JCM 4542</strain>
    </source>
</reference>
<dbReference type="EMBL" id="BAAASL010000002">
    <property type="protein sequence ID" value="GAA2709157.1"/>
    <property type="molecule type" value="Genomic_DNA"/>
</dbReference>
<evidence type="ECO:0000313" key="2">
    <source>
        <dbReference type="EMBL" id="GAA2709157.1"/>
    </source>
</evidence>
<accession>A0ABP6G0N3</accession>
<proteinExistence type="predicted"/>
<name>A0ABP6G0N3_9ACTN</name>
<keyword evidence="3" id="KW-1185">Reference proteome</keyword>
<evidence type="ECO:0000313" key="3">
    <source>
        <dbReference type="Proteomes" id="UP001500886"/>
    </source>
</evidence>